<dbReference type="AlphaFoldDB" id="A0A6A5RI92"/>
<reference evidence="1" key="1">
    <citation type="journal article" date="2020" name="Stud. Mycol.">
        <title>101 Dothideomycetes genomes: a test case for predicting lifestyles and emergence of pathogens.</title>
        <authorList>
            <person name="Haridas S."/>
            <person name="Albert R."/>
            <person name="Binder M."/>
            <person name="Bloem J."/>
            <person name="Labutti K."/>
            <person name="Salamov A."/>
            <person name="Andreopoulos B."/>
            <person name="Baker S."/>
            <person name="Barry K."/>
            <person name="Bills G."/>
            <person name="Bluhm B."/>
            <person name="Cannon C."/>
            <person name="Castanera R."/>
            <person name="Culley D."/>
            <person name="Daum C."/>
            <person name="Ezra D."/>
            <person name="Gonzalez J."/>
            <person name="Henrissat B."/>
            <person name="Kuo A."/>
            <person name="Liang C."/>
            <person name="Lipzen A."/>
            <person name="Lutzoni F."/>
            <person name="Magnuson J."/>
            <person name="Mondo S."/>
            <person name="Nolan M."/>
            <person name="Ohm R."/>
            <person name="Pangilinan J."/>
            <person name="Park H.-J."/>
            <person name="Ramirez L."/>
            <person name="Alfaro M."/>
            <person name="Sun H."/>
            <person name="Tritt A."/>
            <person name="Yoshinaga Y."/>
            <person name="Zwiers L.-H."/>
            <person name="Turgeon B."/>
            <person name="Goodwin S."/>
            <person name="Spatafora J."/>
            <person name="Crous P."/>
            <person name="Grigoriev I."/>
        </authorList>
    </citation>
    <scope>NUCLEOTIDE SEQUENCE</scope>
    <source>
        <strain evidence="1">CBS 183.55</strain>
    </source>
</reference>
<accession>A0A6A5RI92</accession>
<gene>
    <name evidence="1" type="ORF">M421DRAFT_397443</name>
</gene>
<proteinExistence type="predicted"/>
<keyword evidence="2" id="KW-1185">Reference proteome</keyword>
<dbReference type="EMBL" id="ML978979">
    <property type="protein sequence ID" value="KAF1926156.1"/>
    <property type="molecule type" value="Genomic_DNA"/>
</dbReference>
<evidence type="ECO:0000313" key="2">
    <source>
        <dbReference type="Proteomes" id="UP000800082"/>
    </source>
</evidence>
<protein>
    <submittedName>
        <fullName evidence="1">Uncharacterized protein</fullName>
    </submittedName>
</protein>
<evidence type="ECO:0000313" key="1">
    <source>
        <dbReference type="EMBL" id="KAF1926156.1"/>
    </source>
</evidence>
<dbReference type="Proteomes" id="UP000800082">
    <property type="component" value="Unassembled WGS sequence"/>
</dbReference>
<sequence length="194" mass="21058">MAQCQIKAILFCWKQVQGQCTTSEGECTSAARQAPPANKKNSPALDLLLTKRQLSRSPPPRLFVANIASTMAPKIHVVDPDTETVIVLKNLCTKFITWSEAVAGIAKEEPRAITGILDNGLSERQLSREAFPAKVTLTNEKDRSNSIHLGRHCAEASTRIAAGAWPGDPLQGSLPPPVARIVLVQARDSKRRMG</sequence>
<dbReference type="RefSeq" id="XP_033446408.1">
    <property type="nucleotide sequence ID" value="XM_033590137.1"/>
</dbReference>
<dbReference type="OrthoDB" id="5326346at2759"/>
<name>A0A6A5RI92_9PLEO</name>
<organism evidence="1 2">
    <name type="scientific">Didymella exigua CBS 183.55</name>
    <dbReference type="NCBI Taxonomy" id="1150837"/>
    <lineage>
        <taxon>Eukaryota</taxon>
        <taxon>Fungi</taxon>
        <taxon>Dikarya</taxon>
        <taxon>Ascomycota</taxon>
        <taxon>Pezizomycotina</taxon>
        <taxon>Dothideomycetes</taxon>
        <taxon>Pleosporomycetidae</taxon>
        <taxon>Pleosporales</taxon>
        <taxon>Pleosporineae</taxon>
        <taxon>Didymellaceae</taxon>
        <taxon>Didymella</taxon>
    </lineage>
</organism>
<dbReference type="GeneID" id="54347793"/>